<evidence type="ECO:0000256" key="5">
    <source>
        <dbReference type="ARBA" id="ARBA00022679"/>
    </source>
</evidence>
<evidence type="ECO:0000256" key="9">
    <source>
        <dbReference type="ARBA" id="ARBA00022786"/>
    </source>
</evidence>
<dbReference type="InterPro" id="IPR001841">
    <property type="entry name" value="Znf_RING"/>
</dbReference>
<dbReference type="FunFam" id="3.30.40.10:FF:000187">
    <property type="entry name" value="E3 ubiquitin-protein ligase ATL6"/>
    <property type="match status" value="1"/>
</dbReference>
<evidence type="ECO:0000256" key="12">
    <source>
        <dbReference type="ARBA" id="ARBA00023136"/>
    </source>
</evidence>
<dbReference type="PANTHER" id="PTHR46913">
    <property type="entry name" value="RING-H2 FINGER PROTEIN ATL16"/>
    <property type="match status" value="1"/>
</dbReference>
<dbReference type="CDD" id="cd16461">
    <property type="entry name" value="RING-H2_EL5-like"/>
    <property type="match status" value="1"/>
</dbReference>
<keyword evidence="9" id="KW-0833">Ubl conjugation pathway</keyword>
<keyword evidence="10" id="KW-0862">Zinc</keyword>
<reference evidence="16" key="2">
    <citation type="submission" date="2019-07" db="EMBL/GenBank/DDBJ databases">
        <authorList>
            <person name="Yang Y."/>
            <person name="Bocs S."/>
            <person name="Baudouin L."/>
        </authorList>
    </citation>
    <scope>NUCLEOTIDE SEQUENCE</scope>
    <source>
        <tissue evidence="16">Spear leaf of Hainan Tall coconut</tissue>
    </source>
</reference>
<dbReference type="PROSITE" id="PS50089">
    <property type="entry name" value="ZF_RING_2"/>
    <property type="match status" value="1"/>
</dbReference>
<dbReference type="PANTHER" id="PTHR46913:SF1">
    <property type="entry name" value="RING-H2 FINGER PROTEIN ATL16"/>
    <property type="match status" value="1"/>
</dbReference>
<keyword evidence="8 13" id="KW-0863">Zinc-finger</keyword>
<comment type="caution">
    <text evidence="16">The sequence shown here is derived from an EMBL/GenBank/DDBJ whole genome shotgun (WGS) entry which is preliminary data.</text>
</comment>
<dbReference type="EMBL" id="CM017876">
    <property type="protein sequence ID" value="KAG1342560.1"/>
    <property type="molecule type" value="Genomic_DNA"/>
</dbReference>
<evidence type="ECO:0000256" key="8">
    <source>
        <dbReference type="ARBA" id="ARBA00022771"/>
    </source>
</evidence>
<protein>
    <recommendedName>
        <fullName evidence="4">RING-type E3 ubiquitin transferase</fullName>
        <ecNumber evidence="4">2.3.2.27</ecNumber>
    </recommendedName>
</protein>
<evidence type="ECO:0000256" key="10">
    <source>
        <dbReference type="ARBA" id="ARBA00022833"/>
    </source>
</evidence>
<proteinExistence type="predicted"/>
<dbReference type="Proteomes" id="UP000797356">
    <property type="component" value="Chromosome 5"/>
</dbReference>
<feature type="region of interest" description="Disordered" evidence="14">
    <location>
        <begin position="210"/>
        <end position="231"/>
    </location>
</feature>
<keyword evidence="11" id="KW-1133">Transmembrane helix</keyword>
<evidence type="ECO:0000259" key="15">
    <source>
        <dbReference type="PROSITE" id="PS50089"/>
    </source>
</evidence>
<feature type="domain" description="RING-type" evidence="15">
    <location>
        <begin position="81"/>
        <end position="123"/>
    </location>
</feature>
<comment type="catalytic activity">
    <reaction evidence="1">
        <text>S-ubiquitinyl-[E2 ubiquitin-conjugating enzyme]-L-cysteine + [acceptor protein]-L-lysine = [E2 ubiquitin-conjugating enzyme]-L-cysteine + N(6)-ubiquitinyl-[acceptor protein]-L-lysine.</text>
        <dbReference type="EC" id="2.3.2.27"/>
    </reaction>
</comment>
<evidence type="ECO:0000256" key="14">
    <source>
        <dbReference type="SAM" id="MobiDB-lite"/>
    </source>
</evidence>
<evidence type="ECO:0000256" key="13">
    <source>
        <dbReference type="PROSITE-ProRule" id="PRU00175"/>
    </source>
</evidence>
<dbReference type="InterPro" id="IPR044600">
    <property type="entry name" value="ATL1/ATL16-like"/>
</dbReference>
<dbReference type="GO" id="GO:0061630">
    <property type="term" value="F:ubiquitin protein ligase activity"/>
    <property type="evidence" value="ECO:0007669"/>
    <property type="project" value="UniProtKB-EC"/>
</dbReference>
<dbReference type="GO" id="GO:0016567">
    <property type="term" value="P:protein ubiquitination"/>
    <property type="evidence" value="ECO:0007669"/>
    <property type="project" value="InterPro"/>
</dbReference>
<dbReference type="Pfam" id="PF13639">
    <property type="entry name" value="zf-RING_2"/>
    <property type="match status" value="1"/>
</dbReference>
<dbReference type="SMART" id="SM00184">
    <property type="entry name" value="RING"/>
    <property type="match status" value="1"/>
</dbReference>
<evidence type="ECO:0000256" key="2">
    <source>
        <dbReference type="ARBA" id="ARBA00004167"/>
    </source>
</evidence>
<dbReference type="GO" id="GO:0008270">
    <property type="term" value="F:zinc ion binding"/>
    <property type="evidence" value="ECO:0007669"/>
    <property type="project" value="UniProtKB-KW"/>
</dbReference>
<evidence type="ECO:0000256" key="1">
    <source>
        <dbReference type="ARBA" id="ARBA00000900"/>
    </source>
</evidence>
<dbReference type="EC" id="2.3.2.27" evidence="4"/>
<dbReference type="AlphaFoldDB" id="A0A8K0IA96"/>
<dbReference type="InterPro" id="IPR013083">
    <property type="entry name" value="Znf_RING/FYVE/PHD"/>
</dbReference>
<keyword evidence="17" id="KW-1185">Reference proteome</keyword>
<comment type="pathway">
    <text evidence="3">Protein modification; protein ubiquitination.</text>
</comment>
<evidence type="ECO:0000256" key="11">
    <source>
        <dbReference type="ARBA" id="ARBA00022989"/>
    </source>
</evidence>
<evidence type="ECO:0000313" key="17">
    <source>
        <dbReference type="Proteomes" id="UP000797356"/>
    </source>
</evidence>
<evidence type="ECO:0000313" key="16">
    <source>
        <dbReference type="EMBL" id="KAG1342560.1"/>
    </source>
</evidence>
<reference evidence="16" key="1">
    <citation type="journal article" date="2017" name="Gigascience">
        <title>The genome draft of coconut (Cocos nucifera).</title>
        <authorList>
            <person name="Xiao Y."/>
            <person name="Xu P."/>
            <person name="Fan H."/>
            <person name="Baudouin L."/>
            <person name="Xia W."/>
            <person name="Bocs S."/>
            <person name="Xu J."/>
            <person name="Li Q."/>
            <person name="Guo A."/>
            <person name="Zhou L."/>
            <person name="Li J."/>
            <person name="Wu Y."/>
            <person name="Ma Z."/>
            <person name="Armero A."/>
            <person name="Issali A.E."/>
            <person name="Liu N."/>
            <person name="Peng M."/>
            <person name="Yang Y."/>
        </authorList>
    </citation>
    <scope>NUCLEOTIDE SEQUENCE</scope>
    <source>
        <tissue evidence="16">Spear leaf of Hainan Tall coconut</tissue>
    </source>
</reference>
<keyword evidence="7" id="KW-0479">Metal-binding</keyword>
<organism evidence="16 17">
    <name type="scientific">Cocos nucifera</name>
    <name type="common">Coconut palm</name>
    <dbReference type="NCBI Taxonomy" id="13894"/>
    <lineage>
        <taxon>Eukaryota</taxon>
        <taxon>Viridiplantae</taxon>
        <taxon>Streptophyta</taxon>
        <taxon>Embryophyta</taxon>
        <taxon>Tracheophyta</taxon>
        <taxon>Spermatophyta</taxon>
        <taxon>Magnoliopsida</taxon>
        <taxon>Liliopsida</taxon>
        <taxon>Arecaceae</taxon>
        <taxon>Arecoideae</taxon>
        <taxon>Cocoseae</taxon>
        <taxon>Attaleinae</taxon>
        <taxon>Cocos</taxon>
    </lineage>
</organism>
<name>A0A8K0IA96_COCNU</name>
<keyword evidence="12" id="KW-0472">Membrane</keyword>
<dbReference type="SUPFAM" id="SSF57850">
    <property type="entry name" value="RING/U-box"/>
    <property type="match status" value="1"/>
</dbReference>
<keyword evidence="6" id="KW-0812">Transmembrane</keyword>
<evidence type="ECO:0000256" key="4">
    <source>
        <dbReference type="ARBA" id="ARBA00012483"/>
    </source>
</evidence>
<evidence type="ECO:0000256" key="3">
    <source>
        <dbReference type="ARBA" id="ARBA00004906"/>
    </source>
</evidence>
<gene>
    <name evidence="16" type="ORF">COCNU_05G007890</name>
</gene>
<comment type="subcellular location">
    <subcellularLocation>
        <location evidence="2">Membrane</location>
        <topology evidence="2">Single-pass membrane protein</topology>
    </subcellularLocation>
</comment>
<evidence type="ECO:0000256" key="6">
    <source>
        <dbReference type="ARBA" id="ARBA00022692"/>
    </source>
</evidence>
<keyword evidence="5" id="KW-0808">Transferase</keyword>
<dbReference type="Gene3D" id="3.30.40.10">
    <property type="entry name" value="Zinc/RING finger domain, C3HC4 (zinc finger)"/>
    <property type="match status" value="1"/>
</dbReference>
<sequence length="280" mass="29784">MIAAIMVAAVIVIFLAFLFALFLYLHAKRYWGANPVLGRARAGDAVADEAAVPRRGLDPAAIKALPSMVFWPEEFKEGLECAVCLAELSEGEEARLLPGCRHGFHLECIDMWLNFHSTCPLCRSPVLSENADSGVELAEASPVEVVLAAGRLPESPIFPTNVLFWGSQDQVRTGAAATGSCEGSSSCVSSSSGRPEGKPVINVQRRVMEGYQSPSSPPPLNRLPADEIKSPTSARLRSLRRLLTQGNRGIGSSCILRGGDIEQGVVGDGGLQMPKASPSS</sequence>
<evidence type="ECO:0000256" key="7">
    <source>
        <dbReference type="ARBA" id="ARBA00022723"/>
    </source>
</evidence>
<dbReference type="GO" id="GO:0016020">
    <property type="term" value="C:membrane"/>
    <property type="evidence" value="ECO:0007669"/>
    <property type="project" value="UniProtKB-SubCell"/>
</dbReference>
<dbReference type="OrthoDB" id="8062037at2759"/>
<accession>A0A8K0IA96</accession>